<gene>
    <name evidence="1" type="ORF">P5G51_009665</name>
</gene>
<reference evidence="1 2" key="1">
    <citation type="submission" date="2023-10" db="EMBL/GenBank/DDBJ databases">
        <title>179-bfca-hs.</title>
        <authorList>
            <person name="Miliotis G."/>
            <person name="Sengupta P."/>
            <person name="Hameed A."/>
            <person name="Chuvochina M."/>
            <person name="Mcdonagh F."/>
            <person name="Simpson A.C."/>
            <person name="Singh N.K."/>
            <person name="Rekha P.D."/>
            <person name="Raman K."/>
            <person name="Hugenholtz P."/>
            <person name="Venkateswaran K."/>
        </authorList>
    </citation>
    <scope>NUCLEOTIDE SEQUENCE [LARGE SCALE GENOMIC DNA]</scope>
    <source>
        <strain evidence="1 2">179-BFC-A-HS</strain>
    </source>
</reference>
<sequence>MDTVYRILTVNPELSATNIGVFDEEVCIFEKTIHHQADELGKFARLWEQAAYREKEILHHLDYEGMNISKLNAVSGRGGLLHPIEGEHTPSRMIWLPI</sequence>
<dbReference type="SUPFAM" id="SSF53067">
    <property type="entry name" value="Actin-like ATPase domain"/>
    <property type="match status" value="1"/>
</dbReference>
<evidence type="ECO:0000313" key="2">
    <source>
        <dbReference type="Proteomes" id="UP001228376"/>
    </source>
</evidence>
<dbReference type="EMBL" id="JAROCA020000001">
    <property type="protein sequence ID" value="MDY0405627.1"/>
    <property type="molecule type" value="Genomic_DNA"/>
</dbReference>
<dbReference type="Gene3D" id="3.30.420.40">
    <property type="match status" value="1"/>
</dbReference>
<organism evidence="1 2">
    <name type="scientific">Tigheibacillus jepli</name>
    <dbReference type="NCBI Taxonomy" id="3035914"/>
    <lineage>
        <taxon>Bacteria</taxon>
        <taxon>Bacillati</taxon>
        <taxon>Bacillota</taxon>
        <taxon>Bacilli</taxon>
        <taxon>Bacillales</taxon>
        <taxon>Bacillaceae</taxon>
        <taxon>Tigheibacillus</taxon>
    </lineage>
</organism>
<comment type="caution">
    <text evidence="1">The sequence shown here is derived from an EMBL/GenBank/DDBJ whole genome shotgun (WGS) entry which is preliminary data.</text>
</comment>
<keyword evidence="2" id="KW-1185">Reference proteome</keyword>
<evidence type="ECO:0000313" key="1">
    <source>
        <dbReference type="EMBL" id="MDY0405627.1"/>
    </source>
</evidence>
<accession>A0ABU5CIF4</accession>
<proteinExistence type="predicted"/>
<name>A0ABU5CIF4_9BACI</name>
<protein>
    <submittedName>
        <fullName evidence="1">Uncharacterized protein</fullName>
    </submittedName>
</protein>
<dbReference type="Proteomes" id="UP001228376">
    <property type="component" value="Unassembled WGS sequence"/>
</dbReference>
<dbReference type="InterPro" id="IPR043129">
    <property type="entry name" value="ATPase_NBD"/>
</dbReference>